<evidence type="ECO:0008006" key="3">
    <source>
        <dbReference type="Google" id="ProtNLM"/>
    </source>
</evidence>
<comment type="caution">
    <text evidence="1">The sequence shown here is derived from an EMBL/GenBank/DDBJ whole genome shotgun (WGS) entry which is preliminary data.</text>
</comment>
<keyword evidence="2" id="KW-1185">Reference proteome</keyword>
<dbReference type="Proteomes" id="UP001205566">
    <property type="component" value="Unassembled WGS sequence"/>
</dbReference>
<dbReference type="EMBL" id="JACASI010000031">
    <property type="protein sequence ID" value="MCQ3830093.1"/>
    <property type="molecule type" value="Genomic_DNA"/>
</dbReference>
<name>A0ABT1P1U2_9GAMM</name>
<gene>
    <name evidence="1" type="ORF">HXX02_11595</name>
</gene>
<protein>
    <recommendedName>
        <fullName evidence="3">Peptidoglycan binding-like domain-containing protein</fullName>
    </recommendedName>
</protein>
<organism evidence="1 2">
    <name type="scientific">Microbulbifer elongatus</name>
    <dbReference type="NCBI Taxonomy" id="86173"/>
    <lineage>
        <taxon>Bacteria</taxon>
        <taxon>Pseudomonadati</taxon>
        <taxon>Pseudomonadota</taxon>
        <taxon>Gammaproteobacteria</taxon>
        <taxon>Cellvibrionales</taxon>
        <taxon>Microbulbiferaceae</taxon>
        <taxon>Microbulbifer</taxon>
    </lineage>
</organism>
<evidence type="ECO:0000313" key="1">
    <source>
        <dbReference type="EMBL" id="MCQ3830093.1"/>
    </source>
</evidence>
<evidence type="ECO:0000313" key="2">
    <source>
        <dbReference type="Proteomes" id="UP001205566"/>
    </source>
</evidence>
<sequence length="345" mass="38073">MYIKGSVGLRGTNSRSDVAFVQDLLALLSEQDLRMPEIAVDGICGPKTIGAIAKFQALYVKLKLPDSRIDPNGRSEKILIAKAIEIDKDLIPALAKKHGVRRQAPAKSGAGQRTIFYRENAKKVLSVYSENIIKLAMGFGGIAKCEISSTIRTMHDQARIMYGNCANFPAATSVSSLRSARGWGYAAAGRKVEEVYFANKSKPRGEVIGLMEQKIASISKGGVRVSLHCVSEAEYRKNNILDIPYSSVDVGRRKDFEVALMGMSTEIKNVRYRQPVKAEEYISRLIIEDKCWHLEIPQLNKILPNAKAPSAPVIKYGRRPGLVMGCSIVDGWSGGYLGNFLDDWY</sequence>
<dbReference type="RefSeq" id="WP_255875082.1">
    <property type="nucleotide sequence ID" value="NZ_JACASI010000031.1"/>
</dbReference>
<accession>A0ABT1P1U2</accession>
<proteinExistence type="predicted"/>
<reference evidence="1" key="1">
    <citation type="thesis" date="2020" institute="Technische Universitat Dresden" country="Dresden, Germany">
        <title>The Agarolytic System of Microbulbifer elongatus PORT2, Isolated from Batu Karas, Pangandaran West Java Indonesia.</title>
        <authorList>
            <person name="Anggraeni S.R."/>
        </authorList>
    </citation>
    <scope>NUCLEOTIDE SEQUENCE</scope>
    <source>
        <strain evidence="1">PORT2</strain>
    </source>
</reference>